<protein>
    <recommendedName>
        <fullName evidence="1">non-specific serine/threonine protein kinase</fullName>
        <ecNumber evidence="1">2.7.11.1</ecNumber>
    </recommendedName>
</protein>
<comment type="similarity">
    <text evidence="7">Belongs to the protein kinase superfamily. Ser/Thr protein kinase family. GCN2 subfamily.</text>
</comment>
<evidence type="ECO:0000256" key="3">
    <source>
        <dbReference type="ARBA" id="ARBA00022679"/>
    </source>
</evidence>
<evidence type="ECO:0000256" key="5">
    <source>
        <dbReference type="ARBA" id="ARBA00022777"/>
    </source>
</evidence>
<feature type="region of interest" description="Disordered" evidence="11">
    <location>
        <begin position="471"/>
        <end position="563"/>
    </location>
</feature>
<dbReference type="GO" id="GO:0004674">
    <property type="term" value="F:protein serine/threonine kinase activity"/>
    <property type="evidence" value="ECO:0007669"/>
    <property type="project" value="UniProtKB-KW"/>
</dbReference>
<dbReference type="PROSITE" id="PS00108">
    <property type="entry name" value="PROTEIN_KINASE_ST"/>
    <property type="match status" value="1"/>
</dbReference>
<comment type="caution">
    <text evidence="13">The sequence shown here is derived from an EMBL/GenBank/DDBJ whole genome shotgun (WGS) entry which is preliminary data.</text>
</comment>
<keyword evidence="2" id="KW-0723">Serine/threonine-protein kinase</keyword>
<feature type="compositionally biased region" description="Polar residues" evidence="11">
    <location>
        <begin position="99"/>
        <end position="108"/>
    </location>
</feature>
<comment type="catalytic activity">
    <reaction evidence="8">
        <text>L-threonyl-[protein] + ATP = O-phospho-L-threonyl-[protein] + ADP + H(+)</text>
        <dbReference type="Rhea" id="RHEA:46608"/>
        <dbReference type="Rhea" id="RHEA-COMP:11060"/>
        <dbReference type="Rhea" id="RHEA-COMP:11605"/>
        <dbReference type="ChEBI" id="CHEBI:15378"/>
        <dbReference type="ChEBI" id="CHEBI:30013"/>
        <dbReference type="ChEBI" id="CHEBI:30616"/>
        <dbReference type="ChEBI" id="CHEBI:61977"/>
        <dbReference type="ChEBI" id="CHEBI:456216"/>
        <dbReference type="EC" id="2.7.11.1"/>
    </reaction>
</comment>
<feature type="region of interest" description="Disordered" evidence="11">
    <location>
        <begin position="97"/>
        <end position="151"/>
    </location>
</feature>
<comment type="catalytic activity">
    <reaction evidence="9">
        <text>L-seryl-[protein] + ATP = O-phospho-L-seryl-[protein] + ADP + H(+)</text>
        <dbReference type="Rhea" id="RHEA:17989"/>
        <dbReference type="Rhea" id="RHEA-COMP:9863"/>
        <dbReference type="Rhea" id="RHEA-COMP:11604"/>
        <dbReference type="ChEBI" id="CHEBI:15378"/>
        <dbReference type="ChEBI" id="CHEBI:29999"/>
        <dbReference type="ChEBI" id="CHEBI:30616"/>
        <dbReference type="ChEBI" id="CHEBI:83421"/>
        <dbReference type="ChEBI" id="CHEBI:456216"/>
        <dbReference type="EC" id="2.7.11.1"/>
    </reaction>
</comment>
<evidence type="ECO:0000256" key="8">
    <source>
        <dbReference type="ARBA" id="ARBA00047899"/>
    </source>
</evidence>
<evidence type="ECO:0000256" key="10">
    <source>
        <dbReference type="PROSITE-ProRule" id="PRU10141"/>
    </source>
</evidence>
<feature type="region of interest" description="Disordered" evidence="11">
    <location>
        <begin position="570"/>
        <end position="589"/>
    </location>
</feature>
<dbReference type="PANTHER" id="PTHR11042:SF138">
    <property type="entry name" value="SERINE_THREONINE-PROTEIN KINASE IKS1-RELATED"/>
    <property type="match status" value="1"/>
</dbReference>
<dbReference type="PROSITE" id="PS00107">
    <property type="entry name" value="PROTEIN_KINASE_ATP"/>
    <property type="match status" value="1"/>
</dbReference>
<feature type="compositionally biased region" description="Basic and acidic residues" evidence="11">
    <location>
        <begin position="61"/>
        <end position="76"/>
    </location>
</feature>
<evidence type="ECO:0000259" key="12">
    <source>
        <dbReference type="PROSITE" id="PS50011"/>
    </source>
</evidence>
<dbReference type="InterPro" id="IPR000719">
    <property type="entry name" value="Prot_kinase_dom"/>
</dbReference>
<dbReference type="Proteomes" id="UP000310066">
    <property type="component" value="Unassembled WGS sequence"/>
</dbReference>
<feature type="region of interest" description="Disordered" evidence="11">
    <location>
        <begin position="57"/>
        <end position="83"/>
    </location>
</feature>
<dbReference type="PROSITE" id="PS50011">
    <property type="entry name" value="PROTEIN_KINASE_DOM"/>
    <property type="match status" value="1"/>
</dbReference>
<feature type="compositionally biased region" description="Pro residues" evidence="11">
    <location>
        <begin position="576"/>
        <end position="588"/>
    </location>
</feature>
<reference evidence="13 14" key="1">
    <citation type="submission" date="2017-03" db="EMBL/GenBank/DDBJ databases">
        <title>Genomes of endolithic fungi from Antarctica.</title>
        <authorList>
            <person name="Coleine C."/>
            <person name="Masonjones S."/>
            <person name="Stajich J.E."/>
        </authorList>
    </citation>
    <scope>NUCLEOTIDE SEQUENCE [LARGE SCALE GENOMIC DNA]</scope>
    <source>
        <strain evidence="13 14">CCFEE 5311</strain>
    </source>
</reference>
<dbReference type="AlphaFoldDB" id="A0A4U0V1B6"/>
<dbReference type="InterPro" id="IPR050339">
    <property type="entry name" value="CC_SR_Kinase"/>
</dbReference>
<accession>A0A4U0V1B6</accession>
<feature type="region of interest" description="Disordered" evidence="11">
    <location>
        <begin position="269"/>
        <end position="297"/>
    </location>
</feature>
<gene>
    <name evidence="13" type="ORF">B0A54_06817</name>
</gene>
<dbReference type="EMBL" id="NAJP01000023">
    <property type="protein sequence ID" value="TKA42368.1"/>
    <property type="molecule type" value="Genomic_DNA"/>
</dbReference>
<evidence type="ECO:0000256" key="1">
    <source>
        <dbReference type="ARBA" id="ARBA00012513"/>
    </source>
</evidence>
<dbReference type="Pfam" id="PF00069">
    <property type="entry name" value="Pkinase"/>
    <property type="match status" value="1"/>
</dbReference>
<evidence type="ECO:0000256" key="11">
    <source>
        <dbReference type="SAM" id="MobiDB-lite"/>
    </source>
</evidence>
<evidence type="ECO:0000313" key="13">
    <source>
        <dbReference type="EMBL" id="TKA42368.1"/>
    </source>
</evidence>
<dbReference type="FunFam" id="3.30.200.20:FF:000306">
    <property type="entry name" value="IKS protein kinase"/>
    <property type="match status" value="1"/>
</dbReference>
<evidence type="ECO:0000256" key="2">
    <source>
        <dbReference type="ARBA" id="ARBA00022527"/>
    </source>
</evidence>
<dbReference type="InterPro" id="IPR008271">
    <property type="entry name" value="Ser/Thr_kinase_AS"/>
</dbReference>
<dbReference type="FunFam" id="1.10.510.10:FF:000699">
    <property type="entry name" value="Probable serine/threonine-protein kinase iksA"/>
    <property type="match status" value="1"/>
</dbReference>
<feature type="binding site" evidence="10">
    <location>
        <position position="199"/>
    </location>
    <ligand>
        <name>ATP</name>
        <dbReference type="ChEBI" id="CHEBI:30616"/>
    </ligand>
</feature>
<sequence>MADETPPRQMSLVPYSTDSAIVLRRGNAVVVYDTQSRQLQVRDTSDQGVEAVECPYCHRPYHNEPSRGRGSEDHGRTFSPERPFVDPDYFDMLAASRTPEVSGTNTPNRRLFQPAALRSGRSRDVSGAAPDPPTGPSFVGNESSTNSANGQGISSSAFSPGYFKQFFVEQGLLGKGGNGVVLLVEHFMDGVSLGQFACKRIPVGNNHSWLERVLVEVKLLQKIPHRNLVQYHWVWLEDHQPNRFGPSVPCLWILQEYCNGGDLHGHVLGPKEAPSTSEALKARMRRRSRGDPEPPRDLRGLSKLTFDEIFSFFKDITSGLHHLHSKGYIHRDLKPSNCLLQHDGAKTRVLISDFGEVQVAGSRRGSTGATGTISYCAPEVLRRESPDGTFGNFSRKSDIFSLGMIVHFMCFGRLPYANADDINEEDEDLDELRIEITSWPGFDDATRARPDLHEKLYKFLKRLLSVDPNERPSTGDILDSIRAGGNLSESSVDDAGPRVSSLDSPAHRPSPPGRKQSMIISRPGLSSRGRRQSGEEGARSLSPAKPLGGLRSRESSRPLSPIDSAITIRPRKIDLPAPPAESVPPPQQSPRLMLAPPPAHPLVGRLARFAQHPGTVSGFRASLFVAKLLLLLLPCAPYAANSWLMFVLLGVAALDVGILSPNLQRSIFLAGIHIAAVVVAAQHGYHCERPAIVWETSGLDASPLGRGGEPPLLSSTVAT</sequence>
<dbReference type="InterPro" id="IPR017441">
    <property type="entry name" value="Protein_kinase_ATP_BS"/>
</dbReference>
<dbReference type="PANTHER" id="PTHR11042">
    <property type="entry name" value="EUKARYOTIC TRANSLATION INITIATION FACTOR 2-ALPHA KINASE EIF2-ALPHA KINASE -RELATED"/>
    <property type="match status" value="1"/>
</dbReference>
<organism evidence="13 14">
    <name type="scientific">Friedmanniomyces endolithicus</name>
    <dbReference type="NCBI Taxonomy" id="329885"/>
    <lineage>
        <taxon>Eukaryota</taxon>
        <taxon>Fungi</taxon>
        <taxon>Dikarya</taxon>
        <taxon>Ascomycota</taxon>
        <taxon>Pezizomycotina</taxon>
        <taxon>Dothideomycetes</taxon>
        <taxon>Dothideomycetidae</taxon>
        <taxon>Mycosphaerellales</taxon>
        <taxon>Teratosphaeriaceae</taxon>
        <taxon>Friedmanniomyces</taxon>
    </lineage>
</organism>
<keyword evidence="6 10" id="KW-0067">ATP-binding</keyword>
<dbReference type="InterPro" id="IPR011009">
    <property type="entry name" value="Kinase-like_dom_sf"/>
</dbReference>
<dbReference type="CDD" id="cd00180">
    <property type="entry name" value="PKc"/>
    <property type="match status" value="1"/>
</dbReference>
<feature type="domain" description="Protein kinase" evidence="12">
    <location>
        <begin position="167"/>
        <end position="483"/>
    </location>
</feature>
<dbReference type="GO" id="GO:0005524">
    <property type="term" value="F:ATP binding"/>
    <property type="evidence" value="ECO:0007669"/>
    <property type="project" value="UniProtKB-UniRule"/>
</dbReference>
<dbReference type="STRING" id="329885.A0A4U0V1B6"/>
<evidence type="ECO:0000256" key="7">
    <source>
        <dbReference type="ARBA" id="ARBA00037982"/>
    </source>
</evidence>
<keyword evidence="4 10" id="KW-0547">Nucleotide-binding</keyword>
<keyword evidence="5" id="KW-0418">Kinase</keyword>
<feature type="compositionally biased region" description="Polar residues" evidence="11">
    <location>
        <begin position="140"/>
        <end position="151"/>
    </location>
</feature>
<evidence type="ECO:0000313" key="14">
    <source>
        <dbReference type="Proteomes" id="UP000310066"/>
    </source>
</evidence>
<name>A0A4U0V1B6_9PEZI</name>
<dbReference type="Gene3D" id="1.10.510.10">
    <property type="entry name" value="Transferase(Phosphotransferase) domain 1"/>
    <property type="match status" value="1"/>
</dbReference>
<evidence type="ECO:0000256" key="9">
    <source>
        <dbReference type="ARBA" id="ARBA00048679"/>
    </source>
</evidence>
<dbReference type="EC" id="2.7.11.1" evidence="1"/>
<dbReference type="GO" id="GO:0005634">
    <property type="term" value="C:nucleus"/>
    <property type="evidence" value="ECO:0007669"/>
    <property type="project" value="TreeGrafter"/>
</dbReference>
<evidence type="ECO:0000256" key="6">
    <source>
        <dbReference type="ARBA" id="ARBA00022840"/>
    </source>
</evidence>
<proteinExistence type="inferred from homology"/>
<keyword evidence="3" id="KW-0808">Transferase</keyword>
<dbReference type="OrthoDB" id="1405469at2759"/>
<dbReference type="SMART" id="SM00220">
    <property type="entry name" value="S_TKc"/>
    <property type="match status" value="1"/>
</dbReference>
<dbReference type="GO" id="GO:0005737">
    <property type="term" value="C:cytoplasm"/>
    <property type="evidence" value="ECO:0007669"/>
    <property type="project" value="TreeGrafter"/>
</dbReference>
<dbReference type="Gene3D" id="3.30.200.20">
    <property type="entry name" value="Phosphorylase Kinase, domain 1"/>
    <property type="match status" value="1"/>
</dbReference>
<dbReference type="SUPFAM" id="SSF56112">
    <property type="entry name" value="Protein kinase-like (PK-like)"/>
    <property type="match status" value="1"/>
</dbReference>
<evidence type="ECO:0000256" key="4">
    <source>
        <dbReference type="ARBA" id="ARBA00022741"/>
    </source>
</evidence>